<evidence type="ECO:0000313" key="4">
    <source>
        <dbReference type="Proteomes" id="UP000663866"/>
    </source>
</evidence>
<name>A0A816NPC5_9BILA</name>
<dbReference type="Proteomes" id="UP000663856">
    <property type="component" value="Unassembled WGS sequence"/>
</dbReference>
<accession>A0A816NPC5</accession>
<dbReference type="EMBL" id="CAJOBG010000176">
    <property type="protein sequence ID" value="CAF3771925.1"/>
    <property type="molecule type" value="Genomic_DNA"/>
</dbReference>
<reference evidence="1" key="1">
    <citation type="submission" date="2021-02" db="EMBL/GenBank/DDBJ databases">
        <authorList>
            <person name="Nowell W R."/>
        </authorList>
    </citation>
    <scope>NUCLEOTIDE SEQUENCE</scope>
</reference>
<evidence type="ECO:0000313" key="1">
    <source>
        <dbReference type="EMBL" id="CAF2037761.1"/>
    </source>
</evidence>
<evidence type="ECO:0000313" key="2">
    <source>
        <dbReference type="EMBL" id="CAF3771925.1"/>
    </source>
</evidence>
<keyword evidence="4" id="KW-1185">Reference proteome</keyword>
<protein>
    <submittedName>
        <fullName evidence="1">Uncharacterized protein</fullName>
    </submittedName>
</protein>
<comment type="caution">
    <text evidence="1">The sequence shown here is derived from an EMBL/GenBank/DDBJ whole genome shotgun (WGS) entry which is preliminary data.</text>
</comment>
<organism evidence="1 3">
    <name type="scientific">Rotaria magnacalcarata</name>
    <dbReference type="NCBI Taxonomy" id="392030"/>
    <lineage>
        <taxon>Eukaryota</taxon>
        <taxon>Metazoa</taxon>
        <taxon>Spiralia</taxon>
        <taxon>Gnathifera</taxon>
        <taxon>Rotifera</taxon>
        <taxon>Eurotatoria</taxon>
        <taxon>Bdelloidea</taxon>
        <taxon>Philodinida</taxon>
        <taxon>Philodinidae</taxon>
        <taxon>Rotaria</taxon>
    </lineage>
</organism>
<proteinExistence type="predicted"/>
<sequence>MVDNRRLFAQIDELSYYDDEAEILFTVDSIFRLKDISEDESLFRCENMVDSSIDKLLLAVLNHITLNILNHTYKYTMKNTSLMKSHYSGYMESASHNQEESIMDSGKHDAGYRSNQEQFDAATDDNKAIQILLEIYNNASQYSNSSSDSDNENK</sequence>
<dbReference type="AlphaFoldDB" id="A0A816NPC5"/>
<evidence type="ECO:0000313" key="3">
    <source>
        <dbReference type="Proteomes" id="UP000663856"/>
    </source>
</evidence>
<dbReference type="Proteomes" id="UP000663866">
    <property type="component" value="Unassembled WGS sequence"/>
</dbReference>
<dbReference type="EMBL" id="CAJNRF010002386">
    <property type="protein sequence ID" value="CAF2037761.1"/>
    <property type="molecule type" value="Genomic_DNA"/>
</dbReference>
<gene>
    <name evidence="2" type="ORF">OVN521_LOCUS2292</name>
    <name evidence="1" type="ORF">WKI299_LOCUS7838</name>
</gene>